<dbReference type="PROSITE" id="PS50977">
    <property type="entry name" value="HTH_TETR_2"/>
    <property type="match status" value="1"/>
</dbReference>
<dbReference type="Proteomes" id="UP000476411">
    <property type="component" value="Chromosome"/>
</dbReference>
<dbReference type="SUPFAM" id="SSF46689">
    <property type="entry name" value="Homeodomain-like"/>
    <property type="match status" value="1"/>
</dbReference>
<dbReference type="Pfam" id="PF13305">
    <property type="entry name" value="TetR_C_33"/>
    <property type="match status" value="1"/>
</dbReference>
<dbReference type="PANTHER" id="PTHR43479:SF11">
    <property type="entry name" value="ACREF_ENVCD OPERON REPRESSOR-RELATED"/>
    <property type="match status" value="1"/>
</dbReference>
<dbReference type="PANTHER" id="PTHR43479">
    <property type="entry name" value="ACREF/ENVCD OPERON REPRESSOR-RELATED"/>
    <property type="match status" value="1"/>
</dbReference>
<dbReference type="InterPro" id="IPR050624">
    <property type="entry name" value="HTH-type_Tx_Regulator"/>
</dbReference>
<evidence type="ECO:0000259" key="5">
    <source>
        <dbReference type="PROSITE" id="PS50977"/>
    </source>
</evidence>
<feature type="domain" description="HTH tetR-type" evidence="5">
    <location>
        <begin position="12"/>
        <end position="72"/>
    </location>
</feature>
<dbReference type="InterPro" id="IPR001647">
    <property type="entry name" value="HTH_TetR"/>
</dbReference>
<keyword evidence="3" id="KW-0804">Transcription</keyword>
<name>A0A6B9ZC16_9BACT</name>
<dbReference type="InterPro" id="IPR025996">
    <property type="entry name" value="MT1864/Rv1816-like_C"/>
</dbReference>
<dbReference type="PRINTS" id="PR00455">
    <property type="entry name" value="HTHTETR"/>
</dbReference>
<keyword evidence="2 4" id="KW-0238">DNA-binding</keyword>
<dbReference type="EMBL" id="CP048113">
    <property type="protein sequence ID" value="QHS58655.1"/>
    <property type="molecule type" value="Genomic_DNA"/>
</dbReference>
<dbReference type="SUPFAM" id="SSF48498">
    <property type="entry name" value="Tetracyclin repressor-like, C-terminal domain"/>
    <property type="match status" value="1"/>
</dbReference>
<evidence type="ECO:0000256" key="3">
    <source>
        <dbReference type="ARBA" id="ARBA00023163"/>
    </source>
</evidence>
<accession>A0A6B9ZC16</accession>
<dbReference type="Pfam" id="PF00440">
    <property type="entry name" value="TetR_N"/>
    <property type="match status" value="1"/>
</dbReference>
<gene>
    <name evidence="6" type="ORF">GWR21_03285</name>
</gene>
<keyword evidence="7" id="KW-1185">Reference proteome</keyword>
<dbReference type="InterPro" id="IPR009057">
    <property type="entry name" value="Homeodomain-like_sf"/>
</dbReference>
<evidence type="ECO:0000256" key="2">
    <source>
        <dbReference type="ARBA" id="ARBA00023125"/>
    </source>
</evidence>
<evidence type="ECO:0000256" key="1">
    <source>
        <dbReference type="ARBA" id="ARBA00023015"/>
    </source>
</evidence>
<dbReference type="RefSeq" id="WP_162330358.1">
    <property type="nucleotide sequence ID" value="NZ_CP048113.1"/>
</dbReference>
<evidence type="ECO:0000313" key="7">
    <source>
        <dbReference type="Proteomes" id="UP000476411"/>
    </source>
</evidence>
<dbReference type="InterPro" id="IPR036271">
    <property type="entry name" value="Tet_transcr_reg_TetR-rel_C_sf"/>
</dbReference>
<keyword evidence="1" id="KW-0805">Transcription regulation</keyword>
<evidence type="ECO:0000313" key="6">
    <source>
        <dbReference type="EMBL" id="QHS58655.1"/>
    </source>
</evidence>
<reference evidence="6 7" key="1">
    <citation type="submission" date="2020-01" db="EMBL/GenBank/DDBJ databases">
        <title>Complete genome sequence of Chitinophaga sp. H33E-04 isolated from quinoa roots.</title>
        <authorList>
            <person name="Weon H.-Y."/>
            <person name="Lee S.A."/>
        </authorList>
    </citation>
    <scope>NUCLEOTIDE SEQUENCE [LARGE SCALE GENOMIC DNA]</scope>
    <source>
        <strain evidence="6 7">H33E-04</strain>
    </source>
</reference>
<feature type="DNA-binding region" description="H-T-H motif" evidence="4">
    <location>
        <begin position="35"/>
        <end position="54"/>
    </location>
</feature>
<evidence type="ECO:0000256" key="4">
    <source>
        <dbReference type="PROSITE-ProRule" id="PRU00335"/>
    </source>
</evidence>
<organism evidence="6 7">
    <name type="scientific">Chitinophaga agri</name>
    <dbReference type="NCBI Taxonomy" id="2703787"/>
    <lineage>
        <taxon>Bacteria</taxon>
        <taxon>Pseudomonadati</taxon>
        <taxon>Bacteroidota</taxon>
        <taxon>Chitinophagia</taxon>
        <taxon>Chitinophagales</taxon>
        <taxon>Chitinophagaceae</taxon>
        <taxon>Chitinophaga</taxon>
    </lineage>
</organism>
<proteinExistence type="predicted"/>
<protein>
    <submittedName>
        <fullName evidence="6">TetR/AcrR family transcriptional regulator</fullName>
    </submittedName>
</protein>
<dbReference type="GO" id="GO:0003677">
    <property type="term" value="F:DNA binding"/>
    <property type="evidence" value="ECO:0007669"/>
    <property type="project" value="UniProtKB-UniRule"/>
</dbReference>
<sequence length="201" mass="23708">MGISDRKEREKQEMRKRIISTAMEMFINDGYEKTSIRNIAEKIEYSPATIYLYYKDKDELLYEVQGQAFAQLYVAFMHYTTATDPMERLEQLLHAYVNFGFEHPDLYDLMFILRSPMNAVDENDWPNCDESFAFLVEVLTPVMDQLRYPDLHTAALSIWAFGHGLISLYIRERIKVMHLPDDQSKTLIKATIDDYLRLIKK</sequence>
<dbReference type="KEGG" id="chih:GWR21_03285"/>
<dbReference type="Gene3D" id="1.10.357.10">
    <property type="entry name" value="Tetracycline Repressor, domain 2"/>
    <property type="match status" value="1"/>
</dbReference>
<dbReference type="AlphaFoldDB" id="A0A6B9ZC16"/>